<evidence type="ECO:0000313" key="3">
    <source>
        <dbReference type="Proteomes" id="UP000252167"/>
    </source>
</evidence>
<dbReference type="SUPFAM" id="SSF48264">
    <property type="entry name" value="Cytochrome P450"/>
    <property type="match status" value="1"/>
</dbReference>
<dbReference type="GO" id="GO:0020037">
    <property type="term" value="F:heme binding"/>
    <property type="evidence" value="ECO:0007669"/>
    <property type="project" value="InterPro"/>
</dbReference>
<comment type="caution">
    <text evidence="2">The sequence shown here is derived from an EMBL/GenBank/DDBJ whole genome shotgun (WGS) entry which is preliminary data.</text>
</comment>
<dbReference type="EMBL" id="POAF01000003">
    <property type="protein sequence ID" value="RBM01627.1"/>
    <property type="molecule type" value="Genomic_DNA"/>
</dbReference>
<accession>A0A365YGU4</accession>
<dbReference type="GO" id="GO:0036199">
    <property type="term" value="F:cholest-4-en-3-one 26-monooxygenase activity"/>
    <property type="evidence" value="ECO:0007669"/>
    <property type="project" value="TreeGrafter"/>
</dbReference>
<comment type="similarity">
    <text evidence="1">Belongs to the cytochrome P450 family.</text>
</comment>
<protein>
    <recommendedName>
        <fullName evidence="4">Cytochrome P450</fullName>
    </recommendedName>
</protein>
<evidence type="ECO:0008006" key="4">
    <source>
        <dbReference type="Google" id="ProtNLM"/>
    </source>
</evidence>
<organism evidence="2 3">
    <name type="scientific">Glutamicibacter soli</name>
    <dbReference type="NCBI Taxonomy" id="453836"/>
    <lineage>
        <taxon>Bacteria</taxon>
        <taxon>Bacillati</taxon>
        <taxon>Actinomycetota</taxon>
        <taxon>Actinomycetes</taxon>
        <taxon>Micrococcales</taxon>
        <taxon>Micrococcaceae</taxon>
        <taxon>Glutamicibacter</taxon>
    </lineage>
</organism>
<dbReference type="InterPro" id="IPR002397">
    <property type="entry name" value="Cyt_P450_B"/>
</dbReference>
<dbReference type="AlphaFoldDB" id="A0A365YGU4"/>
<proteinExistence type="inferred from homology"/>
<dbReference type="GO" id="GO:0005506">
    <property type="term" value="F:iron ion binding"/>
    <property type="evidence" value="ECO:0007669"/>
    <property type="project" value="InterPro"/>
</dbReference>
<dbReference type="Proteomes" id="UP000252167">
    <property type="component" value="Unassembled WGS sequence"/>
</dbReference>
<dbReference type="GO" id="GO:0006707">
    <property type="term" value="P:cholesterol catabolic process"/>
    <property type="evidence" value="ECO:0007669"/>
    <property type="project" value="TreeGrafter"/>
</dbReference>
<dbReference type="InterPro" id="IPR036396">
    <property type="entry name" value="Cyt_P450_sf"/>
</dbReference>
<dbReference type="Gene3D" id="1.10.630.10">
    <property type="entry name" value="Cytochrome P450"/>
    <property type="match status" value="1"/>
</dbReference>
<evidence type="ECO:0000313" key="2">
    <source>
        <dbReference type="EMBL" id="RBM01627.1"/>
    </source>
</evidence>
<keyword evidence="3" id="KW-1185">Reference proteome</keyword>
<dbReference type="PRINTS" id="PR00359">
    <property type="entry name" value="BP450"/>
</dbReference>
<gene>
    <name evidence="2" type="ORF">C1H84_07210</name>
</gene>
<dbReference type="PANTHER" id="PTHR46696">
    <property type="entry name" value="P450, PUTATIVE (EUROFUNG)-RELATED"/>
    <property type="match status" value="1"/>
</dbReference>
<evidence type="ECO:0000256" key="1">
    <source>
        <dbReference type="ARBA" id="ARBA00010617"/>
    </source>
</evidence>
<reference evidence="2 3" key="1">
    <citation type="submission" date="2018-01" db="EMBL/GenBank/DDBJ databases">
        <title>Glutamicibacter soli strain NHPC-3 Whole genome sequence and assembly.</title>
        <authorList>
            <person name="Choudhury P."/>
            <person name="Gupta D."/>
            <person name="Sengupta K."/>
            <person name="Jawed A."/>
            <person name="Sultana N."/>
            <person name="Saha P."/>
        </authorList>
    </citation>
    <scope>NUCLEOTIDE SEQUENCE [LARGE SCALE GENOMIC DNA]</scope>
    <source>
        <strain evidence="2 3">NHPC-3</strain>
    </source>
</reference>
<dbReference type="PANTHER" id="PTHR46696:SF4">
    <property type="entry name" value="BIOTIN BIOSYNTHESIS CYTOCHROME P450"/>
    <property type="match status" value="1"/>
</dbReference>
<name>A0A365YGU4_9MICC</name>
<dbReference type="GO" id="GO:0008395">
    <property type="term" value="F:steroid hydroxylase activity"/>
    <property type="evidence" value="ECO:0007669"/>
    <property type="project" value="TreeGrafter"/>
</dbReference>
<sequence length="87" mass="9549">MGASANRDESAFGDPDDILLDRHPSLNSLYGAGIHNCPGAPLARLELRVLIEELILRVHRLVSIENDPPVRAHFPGSGFSKLPLIIW</sequence>